<keyword evidence="5 11" id="KW-0808">Transferase</keyword>
<feature type="compositionally biased region" description="Low complexity" evidence="9">
    <location>
        <begin position="759"/>
        <end position="777"/>
    </location>
</feature>
<gene>
    <name evidence="11" type="primary">set9_1</name>
    <name evidence="11" type="ORF">OC842_000789</name>
</gene>
<feature type="region of interest" description="Disordered" evidence="9">
    <location>
        <begin position="895"/>
        <end position="1632"/>
    </location>
</feature>
<evidence type="ECO:0000256" key="2">
    <source>
        <dbReference type="ARBA" id="ARBA00004286"/>
    </source>
</evidence>
<keyword evidence="3" id="KW-0158">Chromosome</keyword>
<dbReference type="SMART" id="SM00317">
    <property type="entry name" value="SET"/>
    <property type="match status" value="1"/>
</dbReference>
<keyword evidence="12" id="KW-1185">Reference proteome</keyword>
<feature type="compositionally biased region" description="Basic and acidic residues" evidence="9">
    <location>
        <begin position="794"/>
        <end position="804"/>
    </location>
</feature>
<feature type="compositionally biased region" description="Acidic residues" evidence="9">
    <location>
        <begin position="1216"/>
        <end position="1230"/>
    </location>
</feature>
<feature type="compositionally biased region" description="Basic and acidic residues" evidence="9">
    <location>
        <begin position="1040"/>
        <end position="1062"/>
    </location>
</feature>
<dbReference type="GO" id="GO:0032259">
    <property type="term" value="P:methylation"/>
    <property type="evidence" value="ECO:0007669"/>
    <property type="project" value="UniProtKB-KW"/>
</dbReference>
<dbReference type="GO" id="GO:0005694">
    <property type="term" value="C:chromosome"/>
    <property type="evidence" value="ECO:0007669"/>
    <property type="project" value="UniProtKB-SubCell"/>
</dbReference>
<feature type="compositionally biased region" description="Low complexity" evidence="9">
    <location>
        <begin position="1084"/>
        <end position="1110"/>
    </location>
</feature>
<feature type="region of interest" description="Disordered" evidence="9">
    <location>
        <begin position="496"/>
        <end position="593"/>
    </location>
</feature>
<name>A0AAN6GHL3_9BASI</name>
<evidence type="ECO:0000256" key="8">
    <source>
        <dbReference type="ARBA" id="ARBA00023242"/>
    </source>
</evidence>
<dbReference type="InterPro" id="IPR039977">
    <property type="entry name" value="Suv4-20/Set9"/>
</dbReference>
<feature type="domain" description="SET" evidence="10">
    <location>
        <begin position="320"/>
        <end position="453"/>
    </location>
</feature>
<feature type="compositionally biased region" description="Low complexity" evidence="9">
    <location>
        <begin position="1436"/>
        <end position="1468"/>
    </location>
</feature>
<feature type="compositionally biased region" description="Pro residues" evidence="9">
    <location>
        <begin position="1611"/>
        <end position="1622"/>
    </location>
</feature>
<keyword evidence="8" id="KW-0539">Nucleus</keyword>
<keyword evidence="7" id="KW-0156">Chromatin regulator</keyword>
<evidence type="ECO:0000256" key="4">
    <source>
        <dbReference type="ARBA" id="ARBA00022603"/>
    </source>
</evidence>
<accession>A0AAN6GHL3</accession>
<feature type="compositionally biased region" description="Low complexity" evidence="9">
    <location>
        <begin position="233"/>
        <end position="243"/>
    </location>
</feature>
<feature type="compositionally biased region" description="Low complexity" evidence="9">
    <location>
        <begin position="528"/>
        <end position="546"/>
    </location>
</feature>
<organism evidence="11 12">
    <name type="scientific">Tilletia horrida</name>
    <dbReference type="NCBI Taxonomy" id="155126"/>
    <lineage>
        <taxon>Eukaryota</taxon>
        <taxon>Fungi</taxon>
        <taxon>Dikarya</taxon>
        <taxon>Basidiomycota</taxon>
        <taxon>Ustilaginomycotina</taxon>
        <taxon>Exobasidiomycetes</taxon>
        <taxon>Tilletiales</taxon>
        <taxon>Tilletiaceae</taxon>
        <taxon>Tilletia</taxon>
    </lineage>
</organism>
<dbReference type="Gene3D" id="2.170.270.10">
    <property type="entry name" value="SET domain"/>
    <property type="match status" value="1"/>
</dbReference>
<feature type="compositionally biased region" description="Acidic residues" evidence="9">
    <location>
        <begin position="778"/>
        <end position="793"/>
    </location>
</feature>
<feature type="compositionally biased region" description="Low complexity" evidence="9">
    <location>
        <begin position="1304"/>
        <end position="1329"/>
    </location>
</feature>
<dbReference type="PROSITE" id="PS50280">
    <property type="entry name" value="SET"/>
    <property type="match status" value="1"/>
</dbReference>
<feature type="compositionally biased region" description="Acidic residues" evidence="9">
    <location>
        <begin position="1161"/>
        <end position="1172"/>
    </location>
</feature>
<evidence type="ECO:0000259" key="10">
    <source>
        <dbReference type="PROSITE" id="PS50280"/>
    </source>
</evidence>
<evidence type="ECO:0000256" key="5">
    <source>
        <dbReference type="ARBA" id="ARBA00022679"/>
    </source>
</evidence>
<dbReference type="SUPFAM" id="SSF82199">
    <property type="entry name" value="SET domain"/>
    <property type="match status" value="1"/>
</dbReference>
<feature type="compositionally biased region" description="Basic and acidic residues" evidence="9">
    <location>
        <begin position="1330"/>
        <end position="1340"/>
    </location>
</feature>
<dbReference type="PANTHER" id="PTHR12977">
    <property type="entry name" value="SUPPRESSOR OF VARIEGATION 4-20-RELATED"/>
    <property type="match status" value="1"/>
</dbReference>
<dbReference type="InterPro" id="IPR001214">
    <property type="entry name" value="SET_dom"/>
</dbReference>
<evidence type="ECO:0000313" key="12">
    <source>
        <dbReference type="Proteomes" id="UP001176521"/>
    </source>
</evidence>
<feature type="compositionally biased region" description="Basic residues" evidence="9">
    <location>
        <begin position="1236"/>
        <end position="1246"/>
    </location>
</feature>
<feature type="compositionally biased region" description="Low complexity" evidence="9">
    <location>
        <begin position="959"/>
        <end position="968"/>
    </location>
</feature>
<evidence type="ECO:0000256" key="1">
    <source>
        <dbReference type="ARBA" id="ARBA00004123"/>
    </source>
</evidence>
<dbReference type="GO" id="GO:0140999">
    <property type="term" value="F:histone H3K4 trimethyltransferase activity"/>
    <property type="evidence" value="ECO:0007669"/>
    <property type="project" value="UniProtKB-EC"/>
</dbReference>
<evidence type="ECO:0000256" key="7">
    <source>
        <dbReference type="ARBA" id="ARBA00022853"/>
    </source>
</evidence>
<keyword evidence="6" id="KW-0949">S-adenosyl-L-methionine</keyword>
<evidence type="ECO:0000256" key="3">
    <source>
        <dbReference type="ARBA" id="ARBA00022454"/>
    </source>
</evidence>
<feature type="compositionally biased region" description="Low complexity" evidence="9">
    <location>
        <begin position="1360"/>
        <end position="1376"/>
    </location>
</feature>
<feature type="compositionally biased region" description="Basic and acidic residues" evidence="9">
    <location>
        <begin position="1009"/>
        <end position="1031"/>
    </location>
</feature>
<feature type="compositionally biased region" description="Basic and acidic residues" evidence="9">
    <location>
        <begin position="898"/>
        <end position="918"/>
    </location>
</feature>
<feature type="compositionally biased region" description="Pro residues" evidence="9">
    <location>
        <begin position="1585"/>
        <end position="1596"/>
    </location>
</feature>
<evidence type="ECO:0000256" key="9">
    <source>
        <dbReference type="SAM" id="MobiDB-lite"/>
    </source>
</evidence>
<keyword evidence="4 11" id="KW-0489">Methyltransferase</keyword>
<proteinExistence type="predicted"/>
<evidence type="ECO:0000313" key="11">
    <source>
        <dbReference type="EMBL" id="KAK0539838.1"/>
    </source>
</evidence>
<feature type="compositionally biased region" description="Low complexity" evidence="9">
    <location>
        <begin position="1494"/>
        <end position="1507"/>
    </location>
</feature>
<dbReference type="InterPro" id="IPR046341">
    <property type="entry name" value="SET_dom_sf"/>
</dbReference>
<comment type="caution">
    <text evidence="11">The sequence shown here is derived from an EMBL/GenBank/DDBJ whole genome shotgun (WGS) entry which is preliminary data.</text>
</comment>
<evidence type="ECO:0000256" key="6">
    <source>
        <dbReference type="ARBA" id="ARBA00022691"/>
    </source>
</evidence>
<feature type="compositionally biased region" description="Low complexity" evidence="9">
    <location>
        <begin position="1561"/>
        <end position="1584"/>
    </location>
</feature>
<dbReference type="GO" id="GO:0005634">
    <property type="term" value="C:nucleus"/>
    <property type="evidence" value="ECO:0007669"/>
    <property type="project" value="UniProtKB-SubCell"/>
</dbReference>
<feature type="compositionally biased region" description="Basic and acidic residues" evidence="9">
    <location>
        <begin position="1073"/>
        <end position="1083"/>
    </location>
</feature>
<feature type="region of interest" description="Disordered" evidence="9">
    <location>
        <begin position="696"/>
        <end position="858"/>
    </location>
</feature>
<dbReference type="GO" id="GO:0042799">
    <property type="term" value="F:histone H4K20 methyltransferase activity"/>
    <property type="evidence" value="ECO:0007669"/>
    <property type="project" value="TreeGrafter"/>
</dbReference>
<feature type="compositionally biased region" description="Gly residues" evidence="9">
    <location>
        <begin position="843"/>
        <end position="853"/>
    </location>
</feature>
<feature type="region of interest" description="Disordered" evidence="9">
    <location>
        <begin position="233"/>
        <end position="316"/>
    </location>
</feature>
<feature type="compositionally biased region" description="Low complexity" evidence="9">
    <location>
        <begin position="1384"/>
        <end position="1423"/>
    </location>
</feature>
<feature type="compositionally biased region" description="Polar residues" evidence="9">
    <location>
        <begin position="566"/>
        <end position="593"/>
    </location>
</feature>
<dbReference type="EC" id="2.1.1.354" evidence="11"/>
<feature type="compositionally biased region" description="Basic residues" evidence="9">
    <location>
        <begin position="919"/>
        <end position="929"/>
    </location>
</feature>
<reference evidence="11" key="1">
    <citation type="journal article" date="2023" name="PhytoFront">
        <title>Draft Genome Resources of Seven Strains of Tilletia horrida, Causal Agent of Kernel Smut of Rice.</title>
        <authorList>
            <person name="Khanal S."/>
            <person name="Antony Babu S."/>
            <person name="Zhou X.G."/>
        </authorList>
    </citation>
    <scope>NUCLEOTIDE SEQUENCE</scope>
    <source>
        <strain evidence="11">TX3</strain>
    </source>
</reference>
<dbReference type="PANTHER" id="PTHR12977:SF4">
    <property type="entry name" value="HISTONE-LYSINE N-METHYLTRANSFERASE KMT5B"/>
    <property type="match status" value="1"/>
</dbReference>
<feature type="compositionally biased region" description="Low complexity" evidence="9">
    <location>
        <begin position="1597"/>
        <end position="1608"/>
    </location>
</feature>
<protein>
    <submittedName>
        <fullName evidence="11">Histone lysine methyltransferase Set9</fullName>
        <ecNumber evidence="11">2.1.1.354</ecNumber>
    </submittedName>
</protein>
<feature type="compositionally biased region" description="Acidic residues" evidence="9">
    <location>
        <begin position="1131"/>
        <end position="1154"/>
    </location>
</feature>
<dbReference type="InterPro" id="IPR041938">
    <property type="entry name" value="Hist-Lys_N-MTase_N"/>
</dbReference>
<dbReference type="Gene3D" id="1.10.10.1700">
    <property type="entry name" value="Histone-lysine N-methyltransferase"/>
    <property type="match status" value="1"/>
</dbReference>
<dbReference type="EMBL" id="JAPDMQ010000024">
    <property type="protein sequence ID" value="KAK0539838.1"/>
    <property type="molecule type" value="Genomic_DNA"/>
</dbReference>
<feature type="compositionally biased region" description="Basic and acidic residues" evidence="9">
    <location>
        <begin position="1205"/>
        <end position="1215"/>
    </location>
</feature>
<dbReference type="Proteomes" id="UP001176521">
    <property type="component" value="Unassembled WGS sequence"/>
</dbReference>
<sequence length="1632" mass="167675">MPDLSHDDDVLSDILVDNLGYDCALSTHKMNPSYRPQRVHASLVNDLVWRKVVCEHNITGAVEELCMMGMVKKYIADKDQRQLHAFKLHAKRYFEAYHPDAGVEFVQSTRYARASALLKQAAAEKAGVGKALAGTAGPSAAASTSAVTLPAIPTATTPSPVAAAPAAAAAATADASTVVPAPVKTESVSSVDASNALLTGSKVATTATGASNAQHPEAPAESMDVVMTDAQPADVPSLSDAAAPPAPVPNGSVMAASNSGAQAPDANGGAAHHNGTAAGAPSPADPPGTGASTPTSSSAVSKGKRRVPSEASKGVKAISQQLATPWSDAFATHEKADMAVVAIKSYREGDFIEGLKGGVKDLTREEDEAMKIEAAAARERLGPGQIAATAAPARDFSVIRSAQKGCSQLLLGPARFVNHDCNPNVEFYRSGQSILFRCTRPIQPKDEITCYYGPNYFEWDNAECLCATCEARGKGAFSALMGTKYSIGGPHYGSPELAHGADGEIPGFSPGPESSANSVNGSEGGSSNGTATGAAGGSRRSSARVAMVQASGKTRRMTPGGVPFPSMSTNPTLVSSNGAALSRRTSPLSDTNVSGISAAEVDGGIGLGVGLPPGGPDVGSGLAPPFAPGSGVKSKAATLTCGTCQDRFEWSPTWYVPQQCGRCVRHEKIYRAAWPMRTSEVALEGRQMLLEKKQFKRERMAGASGSERAAKKAKLAKKRAEPTRIALESDAASAAAAPKQTNGKGKEKAVGGVTGMSPAGSSSIASGSADSAGLSSDSDSDLTELASDDEEDDSVRPDATRDFEMDAGDADETLGGRDGARAGAKGSGAGPGEGDGRRNAGKGASGSSGGGSGASLLNLTTNTAAGSSVDSGQLMAFPNYASRYGPTGKAVRAALDFQARRREKPEPAWTKADDEDRRRSSRMRNRRRTSGSGLSKGGEGSSTRRKSRRERGKDGEDGSSSSSSRSSSPAGPPVLGKDANLQNLAGFWGATDGERRVRKPVFSGGVKSLLERQRAEAAARRRAREREEAKAERRRKADRRRRESEGGKLVKSEKGQQQEDVKPQSSVSTRRSRSPDKAGRRSLDSALASSKASKKSSLSSGSSRKSVDVLQPLRSSNRQALKRDRMLAVGAEDDDDDDEDGEDDDSDEDDDFDLSDVSSSSDDDDEEMEEAAAAEAERREGDDKHDGEEQGKSRSSKSGSSRSKTKGDYSKRGDSSSDEDDDGSSDDSDMDASGSSHRRSKKKRFVFSRSSSPQPAIPGLATKGPERTSNANLALAWSAGIEEGTKRTRKPVQREPIAVAKGTSGARSPSMGASSGRGRSSETPKPSSSSRDHRPTERSRMRSTSDAGDQEQDRKRRARTSPAMSAASASSAAHAGGSKGASSGGRQSYPAGSGAVGRSSSSTVGLGARAAEGRGAPTTAGPGKFPLGAYPSQRVLSGPSSAAGAAPLAGGPGGAALSSRRYSSSSSSQPDSPATVLKSLPSPANPPVPGFRRPASPAGAPLSLAPVGAGGSVVRNAGAPRKNLRWGSGKVSHSRPSPHLVGGALPSMTASATATGGGSQPGSTSPVAGPATSTPTPMSTAATVPTPPPPPPPPPAAAAAAAGAPMGTKDVPPPPPTLPYRLPPNTKQEDVS</sequence>
<dbReference type="Pfam" id="PF00856">
    <property type="entry name" value="SET"/>
    <property type="match status" value="1"/>
</dbReference>
<feature type="compositionally biased region" description="Low complexity" evidence="9">
    <location>
        <begin position="266"/>
        <end position="299"/>
    </location>
</feature>
<feature type="compositionally biased region" description="Basic and acidic residues" evidence="9">
    <location>
        <begin position="1175"/>
        <end position="1192"/>
    </location>
</feature>
<comment type="subcellular location">
    <subcellularLocation>
        <location evidence="2">Chromosome</location>
    </subcellularLocation>
    <subcellularLocation>
        <location evidence="1">Nucleus</location>
    </subcellularLocation>
</comment>